<proteinExistence type="predicted"/>
<gene>
    <name evidence="2" type="primary">jg12165</name>
    <name evidence="2" type="ORF">PAEG_LOCUS16402</name>
</gene>
<keyword evidence="1" id="KW-0732">Signal</keyword>
<feature type="signal peptide" evidence="1">
    <location>
        <begin position="1"/>
        <end position="17"/>
    </location>
</feature>
<sequence>MKSALVFCLLGLAGAYALPSSEVTPTQNRIVDYWLINAIEVLTQWIKERGLDPVEIDREFEYVLFDGLIEIAGFVEKLQFKGASNINIDNLYYNMVLGRLDINLVIPELWLEVGNSRTKVAFGDFKADLEINGGIILSNIRIAGDAILKLYGGSVYITNINPKFSIERIEASLTVLESGQDYSDRVREFFNERIPALLNTYENEINTIIGEQIKGAINRWWR</sequence>
<dbReference type="PANTHER" id="PTHR11008">
    <property type="entry name" value="PROTEIN TAKEOUT-LIKE PROTEIN"/>
    <property type="match status" value="1"/>
</dbReference>
<evidence type="ECO:0000313" key="2">
    <source>
        <dbReference type="EMBL" id="CAH2239746.1"/>
    </source>
</evidence>
<feature type="chain" id="PRO_5035931817" evidence="1">
    <location>
        <begin position="18"/>
        <end position="222"/>
    </location>
</feature>
<dbReference type="Proteomes" id="UP000838756">
    <property type="component" value="Unassembled WGS sequence"/>
</dbReference>
<evidence type="ECO:0000256" key="1">
    <source>
        <dbReference type="SAM" id="SignalP"/>
    </source>
</evidence>
<keyword evidence="3" id="KW-1185">Reference proteome</keyword>
<reference evidence="2" key="1">
    <citation type="submission" date="2022-03" db="EMBL/GenBank/DDBJ databases">
        <authorList>
            <person name="Lindestad O."/>
        </authorList>
    </citation>
    <scope>NUCLEOTIDE SEQUENCE</scope>
</reference>
<dbReference type="PANTHER" id="PTHR11008:SF9">
    <property type="entry name" value="PROTEIN TAKEOUT-LIKE PROTEIN"/>
    <property type="match status" value="1"/>
</dbReference>
<evidence type="ECO:0000313" key="3">
    <source>
        <dbReference type="Proteomes" id="UP000838756"/>
    </source>
</evidence>
<dbReference type="EMBL" id="CAKXAJ010025453">
    <property type="protein sequence ID" value="CAH2239746.1"/>
    <property type="molecule type" value="Genomic_DNA"/>
</dbReference>
<accession>A0A8S4RS16</accession>
<name>A0A8S4RS16_9NEOP</name>
<comment type="caution">
    <text evidence="2">The sequence shown here is derived from an EMBL/GenBank/DDBJ whole genome shotgun (WGS) entry which is preliminary data.</text>
</comment>
<dbReference type="InterPro" id="IPR038606">
    <property type="entry name" value="To_sf"/>
</dbReference>
<protein>
    <submittedName>
        <fullName evidence="2">Jg12165 protein</fullName>
    </submittedName>
</protein>
<dbReference type="OrthoDB" id="7339216at2759"/>
<dbReference type="Gene3D" id="3.15.10.30">
    <property type="entry name" value="Haemolymph juvenile hormone binding protein"/>
    <property type="match status" value="1"/>
</dbReference>
<organism evidence="2 3">
    <name type="scientific">Pararge aegeria aegeria</name>
    <dbReference type="NCBI Taxonomy" id="348720"/>
    <lineage>
        <taxon>Eukaryota</taxon>
        <taxon>Metazoa</taxon>
        <taxon>Ecdysozoa</taxon>
        <taxon>Arthropoda</taxon>
        <taxon>Hexapoda</taxon>
        <taxon>Insecta</taxon>
        <taxon>Pterygota</taxon>
        <taxon>Neoptera</taxon>
        <taxon>Endopterygota</taxon>
        <taxon>Lepidoptera</taxon>
        <taxon>Glossata</taxon>
        <taxon>Ditrysia</taxon>
        <taxon>Papilionoidea</taxon>
        <taxon>Nymphalidae</taxon>
        <taxon>Satyrinae</taxon>
        <taxon>Satyrini</taxon>
        <taxon>Parargina</taxon>
        <taxon>Pararge</taxon>
    </lineage>
</organism>
<dbReference type="Pfam" id="PF06585">
    <property type="entry name" value="JHBP"/>
    <property type="match status" value="1"/>
</dbReference>
<dbReference type="InterPro" id="IPR010562">
    <property type="entry name" value="Haemolymph_juvenile_hormone-bd"/>
</dbReference>
<dbReference type="AlphaFoldDB" id="A0A8S4RS16"/>